<organism evidence="2 3">
    <name type="scientific">Neokomagataea anthophila</name>
    <dbReference type="NCBI Taxonomy" id="2826925"/>
    <lineage>
        <taxon>Bacteria</taxon>
        <taxon>Pseudomonadati</taxon>
        <taxon>Pseudomonadota</taxon>
        <taxon>Alphaproteobacteria</taxon>
        <taxon>Acetobacterales</taxon>
        <taxon>Acetobacteraceae</taxon>
        <taxon>Neokomagataea</taxon>
    </lineage>
</organism>
<sequence length="66" mass="7182">MMHGVKVYELRAGSICPAMLLPCSGRIPDLDVVKGILMGVVIGAQCLCVLQLLQHRAMIQKQVTPH</sequence>
<evidence type="ECO:0000256" key="1">
    <source>
        <dbReference type="SAM" id="Phobius"/>
    </source>
</evidence>
<gene>
    <name evidence="2" type="ORF">KB213_07970</name>
</gene>
<name>A0ABS5E7Y6_9PROT</name>
<dbReference type="EMBL" id="JAGRQH010000004">
    <property type="protein sequence ID" value="MBR0559986.1"/>
    <property type="molecule type" value="Genomic_DNA"/>
</dbReference>
<keyword evidence="1" id="KW-1133">Transmembrane helix</keyword>
<protein>
    <submittedName>
        <fullName evidence="2">Uncharacterized protein</fullName>
    </submittedName>
</protein>
<dbReference type="RefSeq" id="WP_211681962.1">
    <property type="nucleotide sequence ID" value="NZ_JAGRQH010000004.1"/>
</dbReference>
<feature type="transmembrane region" description="Helical" evidence="1">
    <location>
        <begin position="35"/>
        <end position="53"/>
    </location>
</feature>
<evidence type="ECO:0000313" key="3">
    <source>
        <dbReference type="Proteomes" id="UP000677812"/>
    </source>
</evidence>
<keyword evidence="1" id="KW-0812">Transmembrane</keyword>
<reference evidence="2 3" key="1">
    <citation type="submission" date="2021-04" db="EMBL/GenBank/DDBJ databases">
        <title>The complete genome sequence of Neokomagataea sp. TBRC 2177.</title>
        <authorList>
            <person name="Charoenyingcharoen P."/>
            <person name="Yukphan P."/>
        </authorList>
    </citation>
    <scope>NUCLEOTIDE SEQUENCE [LARGE SCALE GENOMIC DNA]</scope>
    <source>
        <strain evidence="2 3">TBRC 2177</strain>
    </source>
</reference>
<proteinExistence type="predicted"/>
<dbReference type="Proteomes" id="UP000677812">
    <property type="component" value="Unassembled WGS sequence"/>
</dbReference>
<accession>A0ABS5E7Y6</accession>
<comment type="caution">
    <text evidence="2">The sequence shown here is derived from an EMBL/GenBank/DDBJ whole genome shotgun (WGS) entry which is preliminary data.</text>
</comment>
<keyword evidence="3" id="KW-1185">Reference proteome</keyword>
<keyword evidence="1" id="KW-0472">Membrane</keyword>
<evidence type="ECO:0000313" key="2">
    <source>
        <dbReference type="EMBL" id="MBR0559986.1"/>
    </source>
</evidence>